<evidence type="ECO:0000313" key="3">
    <source>
        <dbReference type="Proteomes" id="UP000287651"/>
    </source>
</evidence>
<reference evidence="2 3" key="1">
    <citation type="journal article" date="2014" name="Agronomy (Basel)">
        <title>A Draft Genome Sequence for Ensete ventricosum, the Drought-Tolerant Tree Against Hunger.</title>
        <authorList>
            <person name="Harrison J."/>
            <person name="Moore K.A."/>
            <person name="Paszkiewicz K."/>
            <person name="Jones T."/>
            <person name="Grant M."/>
            <person name="Ambacheew D."/>
            <person name="Muzemil S."/>
            <person name="Studholme D.J."/>
        </authorList>
    </citation>
    <scope>NUCLEOTIDE SEQUENCE [LARGE SCALE GENOMIC DNA]</scope>
</reference>
<proteinExistence type="predicted"/>
<feature type="region of interest" description="Disordered" evidence="1">
    <location>
        <begin position="35"/>
        <end position="77"/>
    </location>
</feature>
<accession>A0A426YRC1</accession>
<dbReference type="EMBL" id="AMZH03010686">
    <property type="protein sequence ID" value="RRT54271.1"/>
    <property type="molecule type" value="Genomic_DNA"/>
</dbReference>
<evidence type="ECO:0000313" key="2">
    <source>
        <dbReference type="EMBL" id="RRT54271.1"/>
    </source>
</evidence>
<evidence type="ECO:0000256" key="1">
    <source>
        <dbReference type="SAM" id="MobiDB-lite"/>
    </source>
</evidence>
<gene>
    <name evidence="2" type="ORF">B296_00049282</name>
</gene>
<comment type="caution">
    <text evidence="2">The sequence shown here is derived from an EMBL/GenBank/DDBJ whole genome shotgun (WGS) entry which is preliminary data.</text>
</comment>
<dbReference type="Proteomes" id="UP000287651">
    <property type="component" value="Unassembled WGS sequence"/>
</dbReference>
<name>A0A426YRC1_ENSVE</name>
<sequence length="89" mass="10324">MSVICLEQGLQFRPVPPGTGGIYRSARLSVRRPPVTGRFRQKSTAGGRLKKKSTVRSIEEEKGKKKRKRKEKEERKKEYLARGRQAFFF</sequence>
<dbReference type="AlphaFoldDB" id="A0A426YRC1"/>
<protein>
    <submittedName>
        <fullName evidence="2">Uncharacterized protein</fullName>
    </submittedName>
</protein>
<organism evidence="2 3">
    <name type="scientific">Ensete ventricosum</name>
    <name type="common">Abyssinian banana</name>
    <name type="synonym">Musa ensete</name>
    <dbReference type="NCBI Taxonomy" id="4639"/>
    <lineage>
        <taxon>Eukaryota</taxon>
        <taxon>Viridiplantae</taxon>
        <taxon>Streptophyta</taxon>
        <taxon>Embryophyta</taxon>
        <taxon>Tracheophyta</taxon>
        <taxon>Spermatophyta</taxon>
        <taxon>Magnoliopsida</taxon>
        <taxon>Liliopsida</taxon>
        <taxon>Zingiberales</taxon>
        <taxon>Musaceae</taxon>
        <taxon>Ensete</taxon>
    </lineage>
</organism>